<keyword evidence="4" id="KW-1185">Reference proteome</keyword>
<evidence type="ECO:0000313" key="3">
    <source>
        <dbReference type="EMBL" id="SKC03576.1"/>
    </source>
</evidence>
<evidence type="ECO:0000256" key="1">
    <source>
        <dbReference type="SAM" id="Phobius"/>
    </source>
</evidence>
<keyword evidence="1" id="KW-0472">Membrane</keyword>
<name>A0A0Q3L6Z8_9HYPH</name>
<evidence type="ECO:0000313" key="2">
    <source>
        <dbReference type="EMBL" id="KQK32508.1"/>
    </source>
</evidence>
<reference evidence="2 4" key="1">
    <citation type="submission" date="2015-10" db="EMBL/GenBank/DDBJ databases">
        <title>Draft genome of Bosea thiooxidans.</title>
        <authorList>
            <person name="Wang X."/>
        </authorList>
    </citation>
    <scope>NUCLEOTIDE SEQUENCE [LARGE SCALE GENOMIC DNA]</scope>
    <source>
        <strain evidence="2 4">CGMCC 9174</strain>
    </source>
</reference>
<evidence type="ECO:0000313" key="5">
    <source>
        <dbReference type="Proteomes" id="UP000190130"/>
    </source>
</evidence>
<feature type="transmembrane region" description="Helical" evidence="1">
    <location>
        <begin position="64"/>
        <end position="84"/>
    </location>
</feature>
<organism evidence="2 4">
    <name type="scientific">Bosea thiooxidans</name>
    <dbReference type="NCBI Taxonomy" id="53254"/>
    <lineage>
        <taxon>Bacteria</taxon>
        <taxon>Pseudomonadati</taxon>
        <taxon>Pseudomonadota</taxon>
        <taxon>Alphaproteobacteria</taxon>
        <taxon>Hyphomicrobiales</taxon>
        <taxon>Boseaceae</taxon>
        <taxon>Bosea</taxon>
    </lineage>
</organism>
<proteinExistence type="predicted"/>
<gene>
    <name evidence="2" type="ORF">ARD30_01655</name>
    <name evidence="3" type="ORF">SAMN05660750_03784</name>
</gene>
<keyword evidence="1" id="KW-0812">Transmembrane</keyword>
<dbReference type="Proteomes" id="UP000051562">
    <property type="component" value="Unassembled WGS sequence"/>
</dbReference>
<evidence type="ECO:0000313" key="4">
    <source>
        <dbReference type="Proteomes" id="UP000051562"/>
    </source>
</evidence>
<dbReference type="Proteomes" id="UP000190130">
    <property type="component" value="Unassembled WGS sequence"/>
</dbReference>
<dbReference type="EMBL" id="FUYX01000011">
    <property type="protein sequence ID" value="SKC03576.1"/>
    <property type="molecule type" value="Genomic_DNA"/>
</dbReference>
<dbReference type="AlphaFoldDB" id="A0A0Q3L6Z8"/>
<protein>
    <submittedName>
        <fullName evidence="2">Uncharacterized protein</fullName>
    </submittedName>
</protein>
<keyword evidence="1" id="KW-1133">Transmembrane helix</keyword>
<reference evidence="3 5" key="2">
    <citation type="submission" date="2017-02" db="EMBL/GenBank/DDBJ databases">
        <authorList>
            <person name="Peterson S.W."/>
        </authorList>
    </citation>
    <scope>NUCLEOTIDE SEQUENCE [LARGE SCALE GENOMIC DNA]</scope>
    <source>
        <strain evidence="3 5">DSM 9653</strain>
    </source>
</reference>
<dbReference type="EMBL" id="LMAR01000001">
    <property type="protein sequence ID" value="KQK32508.1"/>
    <property type="molecule type" value="Genomic_DNA"/>
</dbReference>
<dbReference type="RefSeq" id="WP_055726453.1">
    <property type="nucleotide sequence ID" value="NZ_FUYX01000011.1"/>
</dbReference>
<feature type="transmembrane region" description="Helical" evidence="1">
    <location>
        <begin position="23"/>
        <end position="52"/>
    </location>
</feature>
<accession>A0A0Q3L6Z8</accession>
<sequence length="85" mass="9154">MSAFLGAPGARTIYNSSRTPLRFLGTVLVLCLASMASLQLWSFLLSVAFFAAIEAGLLAARKPVKYPFVASCLLTAPFLPVIWFA</sequence>